<accession>A0ABD1B7R3</accession>
<comment type="caution">
    <text evidence="2">The sequence shown here is derived from an EMBL/GenBank/DDBJ whole genome shotgun (WGS) entry which is preliminary data.</text>
</comment>
<protein>
    <submittedName>
        <fullName evidence="2">Kunitz trypsin inhibitor 2</fullName>
    </submittedName>
</protein>
<organism evidence="2 3">
    <name type="scientific">Cardamine amara subsp. amara</name>
    <dbReference type="NCBI Taxonomy" id="228776"/>
    <lineage>
        <taxon>Eukaryota</taxon>
        <taxon>Viridiplantae</taxon>
        <taxon>Streptophyta</taxon>
        <taxon>Embryophyta</taxon>
        <taxon>Tracheophyta</taxon>
        <taxon>Spermatophyta</taxon>
        <taxon>Magnoliopsida</taxon>
        <taxon>eudicotyledons</taxon>
        <taxon>Gunneridae</taxon>
        <taxon>Pentapetalae</taxon>
        <taxon>rosids</taxon>
        <taxon>malvids</taxon>
        <taxon>Brassicales</taxon>
        <taxon>Brassicaceae</taxon>
        <taxon>Cardamineae</taxon>
        <taxon>Cardamine</taxon>
    </lineage>
</organism>
<dbReference type="SUPFAM" id="SSF50386">
    <property type="entry name" value="STI-like"/>
    <property type="match status" value="1"/>
</dbReference>
<evidence type="ECO:0000313" key="3">
    <source>
        <dbReference type="Proteomes" id="UP001558713"/>
    </source>
</evidence>
<keyword evidence="1" id="KW-0732">Signal</keyword>
<evidence type="ECO:0000256" key="1">
    <source>
        <dbReference type="SAM" id="SignalP"/>
    </source>
</evidence>
<dbReference type="AlphaFoldDB" id="A0ABD1B7R3"/>
<dbReference type="InterPro" id="IPR011065">
    <property type="entry name" value="Kunitz_inhibitor_STI-like_sf"/>
</dbReference>
<dbReference type="PRINTS" id="PR00291">
    <property type="entry name" value="KUNITZINHBTR"/>
</dbReference>
<dbReference type="SMART" id="SM00452">
    <property type="entry name" value="STI"/>
    <property type="match status" value="1"/>
</dbReference>
<name>A0ABD1B7R3_CARAN</name>
<dbReference type="EMBL" id="JBANAX010000312">
    <property type="protein sequence ID" value="KAL1214461.1"/>
    <property type="molecule type" value="Genomic_DNA"/>
</dbReference>
<dbReference type="PANTHER" id="PTHR33107">
    <property type="entry name" value="KUNITZ TRYPSIN INHIBITOR 2"/>
    <property type="match status" value="1"/>
</dbReference>
<evidence type="ECO:0000313" key="2">
    <source>
        <dbReference type="EMBL" id="KAL1214461.1"/>
    </source>
</evidence>
<sequence>MKKPSMVSFLITLLLAAAVCIQGQEPVKDTSGNDLKTGQKYFIQPVNTNGGGLVPAPPIDILHACPLGVVQTLLRFQPGLPVSFSFPDIDVETTVNTNDSPNIEFQSDIWPFCTEFSKFWKVNDSSSATEEPPLLIAGTPGKQNSGFKIENAGEGAGANTYKFTTFIGPVGTKSGFFNAPALVLTNDKAKKLVVKFKKVDDATSATTSTSPVDKLGLRMFPF</sequence>
<dbReference type="Pfam" id="PF00197">
    <property type="entry name" value="Kunitz_legume"/>
    <property type="match status" value="1"/>
</dbReference>
<dbReference type="PANTHER" id="PTHR33107:SF89">
    <property type="entry name" value="KUNITZ TRYPSIN INHIBITOR 2"/>
    <property type="match status" value="1"/>
</dbReference>
<reference evidence="2 3" key="1">
    <citation type="submission" date="2024-04" db="EMBL/GenBank/DDBJ databases">
        <title>Genome assembly C_amara_ONT_v2.</title>
        <authorList>
            <person name="Yant L."/>
            <person name="Moore C."/>
            <person name="Slenker M."/>
        </authorList>
    </citation>
    <scope>NUCLEOTIDE SEQUENCE [LARGE SCALE GENOMIC DNA]</scope>
    <source>
        <tissue evidence="2">Leaf</tissue>
    </source>
</reference>
<keyword evidence="3" id="KW-1185">Reference proteome</keyword>
<dbReference type="Gene3D" id="2.80.10.50">
    <property type="match status" value="1"/>
</dbReference>
<dbReference type="InterPro" id="IPR002160">
    <property type="entry name" value="Prot_inh_Kunz-lg"/>
</dbReference>
<gene>
    <name evidence="2" type="ORF">V5N11_033687</name>
</gene>
<proteinExistence type="predicted"/>
<feature type="chain" id="PRO_5044749695" evidence="1">
    <location>
        <begin position="24"/>
        <end position="222"/>
    </location>
</feature>
<feature type="signal peptide" evidence="1">
    <location>
        <begin position="1"/>
        <end position="23"/>
    </location>
</feature>
<dbReference type="Proteomes" id="UP001558713">
    <property type="component" value="Unassembled WGS sequence"/>
</dbReference>